<evidence type="ECO:0000313" key="2">
    <source>
        <dbReference type="Proteomes" id="UP001500879"/>
    </source>
</evidence>
<dbReference type="EMBL" id="BAAABX010000032">
    <property type="protein sequence ID" value="GAA0405929.1"/>
    <property type="molecule type" value="Genomic_DNA"/>
</dbReference>
<sequence>MVQGPVGYATDFDQKSCRKAGEDGKHQGKWHEYKCQKYWDHDEYHWYWWLYTR</sequence>
<name>A0ABN0YQZ1_9ACTN</name>
<accession>A0ABN0YQZ1</accession>
<keyword evidence="2" id="KW-1185">Reference proteome</keyword>
<comment type="caution">
    <text evidence="1">The sequence shown here is derived from an EMBL/GenBank/DDBJ whole genome shotgun (WGS) entry which is preliminary data.</text>
</comment>
<organism evidence="1 2">
    <name type="scientific">Streptomyces luteireticuli</name>
    <dbReference type="NCBI Taxonomy" id="173858"/>
    <lineage>
        <taxon>Bacteria</taxon>
        <taxon>Bacillati</taxon>
        <taxon>Actinomycetota</taxon>
        <taxon>Actinomycetes</taxon>
        <taxon>Kitasatosporales</taxon>
        <taxon>Streptomycetaceae</taxon>
        <taxon>Streptomyces</taxon>
    </lineage>
</organism>
<reference evidence="1 2" key="1">
    <citation type="journal article" date="2019" name="Int. J. Syst. Evol. Microbiol.">
        <title>The Global Catalogue of Microorganisms (GCM) 10K type strain sequencing project: providing services to taxonomists for standard genome sequencing and annotation.</title>
        <authorList>
            <consortium name="The Broad Institute Genomics Platform"/>
            <consortium name="The Broad Institute Genome Sequencing Center for Infectious Disease"/>
            <person name="Wu L."/>
            <person name="Ma J."/>
        </authorList>
    </citation>
    <scope>NUCLEOTIDE SEQUENCE [LARGE SCALE GENOMIC DNA]</scope>
    <source>
        <strain evidence="1 2">JCM 4788</strain>
    </source>
</reference>
<protein>
    <submittedName>
        <fullName evidence="1">Uncharacterized protein</fullName>
    </submittedName>
</protein>
<evidence type="ECO:0000313" key="1">
    <source>
        <dbReference type="EMBL" id="GAA0405929.1"/>
    </source>
</evidence>
<dbReference type="RefSeq" id="WP_344023957.1">
    <property type="nucleotide sequence ID" value="NZ_BAAABX010000032.1"/>
</dbReference>
<dbReference type="Proteomes" id="UP001500879">
    <property type="component" value="Unassembled WGS sequence"/>
</dbReference>
<proteinExistence type="predicted"/>
<gene>
    <name evidence="1" type="ORF">GCM10010357_28580</name>
</gene>